<dbReference type="EMBL" id="MCFA01000144">
    <property type="protein sequence ID" value="ORY03673.1"/>
    <property type="molecule type" value="Genomic_DNA"/>
</dbReference>
<gene>
    <name evidence="2" type="ORF">BCR34DRAFT_667357</name>
</gene>
<keyword evidence="3" id="KW-1185">Reference proteome</keyword>
<dbReference type="OrthoDB" id="3598923at2759"/>
<dbReference type="AlphaFoldDB" id="A0A1Y1Z045"/>
<organism evidence="2 3">
    <name type="scientific">Clohesyomyces aquaticus</name>
    <dbReference type="NCBI Taxonomy" id="1231657"/>
    <lineage>
        <taxon>Eukaryota</taxon>
        <taxon>Fungi</taxon>
        <taxon>Dikarya</taxon>
        <taxon>Ascomycota</taxon>
        <taxon>Pezizomycotina</taxon>
        <taxon>Dothideomycetes</taxon>
        <taxon>Pleosporomycetidae</taxon>
        <taxon>Pleosporales</taxon>
        <taxon>Lindgomycetaceae</taxon>
        <taxon>Clohesyomyces</taxon>
    </lineage>
</organism>
<evidence type="ECO:0000256" key="1">
    <source>
        <dbReference type="SAM" id="SignalP"/>
    </source>
</evidence>
<sequence>MYFSSPLTALAAALTLATQGSAFVMDIYDSDNCSGPARSVNVWDNTCATWMGGFRSYAPRVYGGAHQKSYFFIPGNCGDLTSSLNSRWVDGGDGWFQTDHCYNFGNGRVVNAVASYSG</sequence>
<feature type="signal peptide" evidence="1">
    <location>
        <begin position="1"/>
        <end position="22"/>
    </location>
</feature>
<reference evidence="2 3" key="1">
    <citation type="submission" date="2016-07" db="EMBL/GenBank/DDBJ databases">
        <title>Pervasive Adenine N6-methylation of Active Genes in Fungi.</title>
        <authorList>
            <consortium name="DOE Joint Genome Institute"/>
            <person name="Mondo S.J."/>
            <person name="Dannebaum R.O."/>
            <person name="Kuo R.C."/>
            <person name="Labutti K."/>
            <person name="Haridas S."/>
            <person name="Kuo A."/>
            <person name="Salamov A."/>
            <person name="Ahrendt S.R."/>
            <person name="Lipzen A."/>
            <person name="Sullivan W."/>
            <person name="Andreopoulos W.B."/>
            <person name="Clum A."/>
            <person name="Lindquist E."/>
            <person name="Daum C."/>
            <person name="Ramamoorthy G.K."/>
            <person name="Gryganskyi A."/>
            <person name="Culley D."/>
            <person name="Magnuson J.K."/>
            <person name="James T.Y."/>
            <person name="O'Malley M.A."/>
            <person name="Stajich J.E."/>
            <person name="Spatafora J.W."/>
            <person name="Visel A."/>
            <person name="Grigoriev I.V."/>
        </authorList>
    </citation>
    <scope>NUCLEOTIDE SEQUENCE [LARGE SCALE GENOMIC DNA]</scope>
    <source>
        <strain evidence="2 3">CBS 115471</strain>
    </source>
</reference>
<comment type="caution">
    <text evidence="2">The sequence shown here is derived from an EMBL/GenBank/DDBJ whole genome shotgun (WGS) entry which is preliminary data.</text>
</comment>
<keyword evidence="1" id="KW-0732">Signal</keyword>
<protein>
    <submittedName>
        <fullName evidence="2">Uncharacterized protein</fullName>
    </submittedName>
</protein>
<name>A0A1Y1Z045_9PLEO</name>
<proteinExistence type="predicted"/>
<feature type="chain" id="PRO_5012508255" evidence="1">
    <location>
        <begin position="23"/>
        <end position="118"/>
    </location>
</feature>
<evidence type="ECO:0000313" key="2">
    <source>
        <dbReference type="EMBL" id="ORY03673.1"/>
    </source>
</evidence>
<accession>A0A1Y1Z045</accession>
<dbReference type="Proteomes" id="UP000193144">
    <property type="component" value="Unassembled WGS sequence"/>
</dbReference>
<evidence type="ECO:0000313" key="3">
    <source>
        <dbReference type="Proteomes" id="UP000193144"/>
    </source>
</evidence>